<keyword evidence="4" id="KW-1185">Reference proteome</keyword>
<keyword evidence="1" id="KW-0472">Membrane</keyword>
<dbReference type="RefSeq" id="WP_077086864.1">
    <property type="nucleotide sequence ID" value="NZ_LT721901.1"/>
</dbReference>
<sequence>MSTFNGLPLHILLNHFVVVLGPLAAILAILCVVWPAARRRLIWPVLLLAVGTLVLTPMTTTAGVWLAARVGRPSPILINHEQLGSTLIYIIAALAGTVALLAAVHVRLERGVEVRGTLHAAVAVLVLIAAVATLVQTYRVGDSGARAAWGNVTSSAA</sequence>
<dbReference type="Proteomes" id="UP000240988">
    <property type="component" value="Unassembled WGS sequence"/>
</dbReference>
<feature type="transmembrane region" description="Helical" evidence="1">
    <location>
        <begin position="118"/>
        <end position="138"/>
    </location>
</feature>
<feature type="transmembrane region" description="Helical" evidence="1">
    <location>
        <begin position="87"/>
        <end position="106"/>
    </location>
</feature>
<reference evidence="3 4" key="1">
    <citation type="submission" date="2017-01" db="EMBL/GenBank/DDBJ databases">
        <authorList>
            <consortium name="Urmite Genomes"/>
        </authorList>
    </citation>
    <scope>NUCLEOTIDE SEQUENCE [LARGE SCALE GENOMIC DNA]</scope>
    <source>
        <strain evidence="3 4">AB57</strain>
    </source>
</reference>
<name>A0A2U3NPR2_9MYCO</name>
<dbReference type="Pfam" id="PF09990">
    <property type="entry name" value="DUF2231"/>
    <property type="match status" value="1"/>
</dbReference>
<feature type="transmembrane region" description="Helical" evidence="1">
    <location>
        <begin position="12"/>
        <end position="34"/>
    </location>
</feature>
<proteinExistence type="predicted"/>
<evidence type="ECO:0000313" key="3">
    <source>
        <dbReference type="EMBL" id="SPM33506.1"/>
    </source>
</evidence>
<organism evidence="3 4">
    <name type="scientific">Mycobacterium rhizamassiliense</name>
    <dbReference type="NCBI Taxonomy" id="1841860"/>
    <lineage>
        <taxon>Bacteria</taxon>
        <taxon>Bacillati</taxon>
        <taxon>Actinomycetota</taxon>
        <taxon>Actinomycetes</taxon>
        <taxon>Mycobacteriales</taxon>
        <taxon>Mycobacteriaceae</taxon>
        <taxon>Mycobacterium</taxon>
    </lineage>
</organism>
<keyword evidence="1" id="KW-1133">Transmembrane helix</keyword>
<dbReference type="AlphaFoldDB" id="A0A2U3NPR2"/>
<dbReference type="OrthoDB" id="4948879at2"/>
<dbReference type="STRING" id="1841860.GCA_900157375_01311"/>
<feature type="domain" description="DUF2231" evidence="2">
    <location>
        <begin position="6"/>
        <end position="150"/>
    </location>
</feature>
<accession>A0A2U3NPR2</accession>
<evidence type="ECO:0000259" key="2">
    <source>
        <dbReference type="Pfam" id="PF09990"/>
    </source>
</evidence>
<dbReference type="EMBL" id="FUFA01000002">
    <property type="protein sequence ID" value="SPM33506.1"/>
    <property type="molecule type" value="Genomic_DNA"/>
</dbReference>
<evidence type="ECO:0000256" key="1">
    <source>
        <dbReference type="SAM" id="Phobius"/>
    </source>
</evidence>
<feature type="transmembrane region" description="Helical" evidence="1">
    <location>
        <begin position="41"/>
        <end position="67"/>
    </location>
</feature>
<protein>
    <recommendedName>
        <fullName evidence="2">DUF2231 domain-containing protein</fullName>
    </recommendedName>
</protein>
<evidence type="ECO:0000313" key="4">
    <source>
        <dbReference type="Proteomes" id="UP000240988"/>
    </source>
</evidence>
<dbReference type="InterPro" id="IPR019251">
    <property type="entry name" value="DUF2231_TM"/>
</dbReference>
<keyword evidence="1" id="KW-0812">Transmembrane</keyword>
<gene>
    <name evidence="3" type="ORF">MRAB57_1310</name>
</gene>